<dbReference type="GeneID" id="14005379"/>
<reference evidence="1 2" key="1">
    <citation type="submission" date="2011-07" db="EMBL/GenBank/DDBJ databases">
        <title>Viral Tagging: a high-throughput approach to explore virus-host interactions.</title>
        <authorList>
            <person name="Deng L."/>
            <person name="Sullivan M.B."/>
            <person name="Poulos B."/>
            <person name="Ignacio Espinoza J.C."/>
        </authorList>
    </citation>
    <scope>NUCLEOTIDE SEQUENCE [LARGE SCALE GENOMIC DNA]</scope>
</reference>
<keyword evidence="2" id="KW-1185">Reference proteome</keyword>
<proteinExistence type="predicted"/>
<dbReference type="RefSeq" id="YP_007001606.1">
    <property type="nucleotide sequence ID" value="NC_019443.1"/>
</dbReference>
<dbReference type="EMBL" id="JN371769">
    <property type="protein sequence ID" value="AFD02955.1"/>
    <property type="molecule type" value="Genomic_DNA"/>
</dbReference>
<sequence>MDSFSAKECPQCNAKWMGEQLYWSTGAEGCPHDLAGLVCNDYGDERCINPCKGSTSGQTWEFRRGMIAGLMQEHDRKSEQD</sequence>
<evidence type="ECO:0000313" key="1">
    <source>
        <dbReference type="EMBL" id="AFD02955.1"/>
    </source>
</evidence>
<name>H8ZN94_9CAUD</name>
<organism evidence="1 2">
    <name type="scientific">Synechococcus phage metaG-MbCM1</name>
    <dbReference type="NCBI Taxonomy" id="1079999"/>
    <lineage>
        <taxon>Viruses</taxon>
        <taxon>Duplodnaviria</taxon>
        <taxon>Heunggongvirae</taxon>
        <taxon>Uroviricota</taxon>
        <taxon>Caudoviricetes</taxon>
        <taxon>Pantevenvirales</taxon>
        <taxon>Kyanoviridae</taxon>
        <taxon>Galenevirus</taxon>
        <taxon>Galenevirus mbcm1</taxon>
    </lineage>
</organism>
<accession>H8ZN94</accession>
<dbReference type="KEGG" id="vg:14005379"/>
<protein>
    <submittedName>
        <fullName evidence="1">Uncharacterized protein</fullName>
    </submittedName>
</protein>
<dbReference type="OrthoDB" id="22990at10239"/>
<evidence type="ECO:0000313" key="2">
    <source>
        <dbReference type="Proteomes" id="UP000007597"/>
    </source>
</evidence>
<dbReference type="Proteomes" id="UP000007597">
    <property type="component" value="Segment"/>
</dbReference>